<feature type="transmembrane region" description="Helical" evidence="6">
    <location>
        <begin position="321"/>
        <end position="340"/>
    </location>
</feature>
<evidence type="ECO:0000256" key="2">
    <source>
        <dbReference type="ARBA" id="ARBA00022692"/>
    </source>
</evidence>
<keyword evidence="3 6" id="KW-1133">Transmembrane helix</keyword>
<feature type="transmembrane region" description="Helical" evidence="6">
    <location>
        <begin position="288"/>
        <end position="309"/>
    </location>
</feature>
<evidence type="ECO:0000256" key="3">
    <source>
        <dbReference type="ARBA" id="ARBA00022989"/>
    </source>
</evidence>
<evidence type="ECO:0000313" key="8">
    <source>
        <dbReference type="Proteomes" id="UP001498398"/>
    </source>
</evidence>
<gene>
    <name evidence="7" type="ORF">VKT23_006923</name>
</gene>
<feature type="transmembrane region" description="Helical" evidence="6">
    <location>
        <begin position="57"/>
        <end position="80"/>
    </location>
</feature>
<evidence type="ECO:0000256" key="1">
    <source>
        <dbReference type="ARBA" id="ARBA00004141"/>
    </source>
</evidence>
<evidence type="ECO:0000256" key="6">
    <source>
        <dbReference type="SAM" id="Phobius"/>
    </source>
</evidence>
<feature type="transmembrane region" description="Helical" evidence="6">
    <location>
        <begin position="92"/>
        <end position="115"/>
    </location>
</feature>
<sequence>MPSDLTTILVVKLSVPEPSVIWLLFEAAYGGLFGGSAAVYALLRAHIVDFSLPNQRAILFTVLQGFSIIGGIISDLLYTILLSLFSGDHSVLVVRLAVIAFILSAISTFYVAAFLPKTAPRPTDRNVASSNFIFTALSPFVTFVSTAKMGLVGLATLTLSMASSDSTRKLFFYNFQYGNDLAIINYFWIVLFTIKAIGMLVIIPILITRCRVTRTTSNAASNRLLATMIGFWATISNLLAFIPSPHGVVFILFGVYIPAFILDGLMPLLFTIGTMYFDAVGRSQEIGFLLSAMAGLQNFGGVLFFYVFLAITEDPLSVPKSVFLLTPGLLAITTLSLFLLRGWETPDRHVLVESTEETSALPAPAEEENIRPVSPRAEI</sequence>
<feature type="transmembrane region" description="Helical" evidence="6">
    <location>
        <begin position="224"/>
        <end position="242"/>
    </location>
</feature>
<feature type="transmembrane region" description="Helical" evidence="6">
    <location>
        <begin position="183"/>
        <end position="203"/>
    </location>
</feature>
<dbReference type="PANTHER" id="PTHR23507:SF1">
    <property type="entry name" value="FI18259P1-RELATED"/>
    <property type="match status" value="1"/>
</dbReference>
<organism evidence="7 8">
    <name type="scientific">Marasmiellus scandens</name>
    <dbReference type="NCBI Taxonomy" id="2682957"/>
    <lineage>
        <taxon>Eukaryota</taxon>
        <taxon>Fungi</taxon>
        <taxon>Dikarya</taxon>
        <taxon>Basidiomycota</taxon>
        <taxon>Agaricomycotina</taxon>
        <taxon>Agaricomycetes</taxon>
        <taxon>Agaricomycetidae</taxon>
        <taxon>Agaricales</taxon>
        <taxon>Marasmiineae</taxon>
        <taxon>Omphalotaceae</taxon>
        <taxon>Marasmiellus</taxon>
    </lineage>
</organism>
<dbReference type="Gene3D" id="1.20.1250.20">
    <property type="entry name" value="MFS general substrate transporter like domains"/>
    <property type="match status" value="1"/>
</dbReference>
<keyword evidence="4 6" id="KW-0472">Membrane</keyword>
<name>A0ABR1JP30_9AGAR</name>
<feature type="transmembrane region" description="Helical" evidence="6">
    <location>
        <begin position="20"/>
        <end position="45"/>
    </location>
</feature>
<reference evidence="7 8" key="1">
    <citation type="submission" date="2024-01" db="EMBL/GenBank/DDBJ databases">
        <title>A draft genome for the cacao thread blight pathogen Marasmiellus scandens.</title>
        <authorList>
            <person name="Baruah I.K."/>
            <person name="Leung J."/>
            <person name="Bukari Y."/>
            <person name="Amoako-Attah I."/>
            <person name="Meinhardt L.W."/>
            <person name="Bailey B.A."/>
            <person name="Cohen S.P."/>
        </authorList>
    </citation>
    <scope>NUCLEOTIDE SEQUENCE [LARGE SCALE GENOMIC DNA]</scope>
    <source>
        <strain evidence="7 8">GH-19</strain>
    </source>
</reference>
<evidence type="ECO:0000313" key="7">
    <source>
        <dbReference type="EMBL" id="KAK7463577.1"/>
    </source>
</evidence>
<accession>A0ABR1JP30</accession>
<proteinExistence type="predicted"/>
<feature type="region of interest" description="Disordered" evidence="5">
    <location>
        <begin position="355"/>
        <end position="379"/>
    </location>
</feature>
<evidence type="ECO:0000256" key="4">
    <source>
        <dbReference type="ARBA" id="ARBA00023136"/>
    </source>
</evidence>
<dbReference type="EMBL" id="JBANRG010000009">
    <property type="protein sequence ID" value="KAK7463577.1"/>
    <property type="molecule type" value="Genomic_DNA"/>
</dbReference>
<comment type="subcellular location">
    <subcellularLocation>
        <location evidence="1">Membrane</location>
        <topology evidence="1">Multi-pass membrane protein</topology>
    </subcellularLocation>
</comment>
<dbReference type="SUPFAM" id="SSF103473">
    <property type="entry name" value="MFS general substrate transporter"/>
    <property type="match status" value="1"/>
</dbReference>
<keyword evidence="2 6" id="KW-0812">Transmembrane</keyword>
<feature type="transmembrane region" description="Helical" evidence="6">
    <location>
        <begin position="248"/>
        <end position="276"/>
    </location>
</feature>
<dbReference type="Proteomes" id="UP001498398">
    <property type="component" value="Unassembled WGS sequence"/>
</dbReference>
<keyword evidence="8" id="KW-1185">Reference proteome</keyword>
<feature type="transmembrane region" description="Helical" evidence="6">
    <location>
        <begin position="136"/>
        <end position="163"/>
    </location>
</feature>
<evidence type="ECO:0000256" key="5">
    <source>
        <dbReference type="SAM" id="MobiDB-lite"/>
    </source>
</evidence>
<protein>
    <submittedName>
        <fullName evidence="7">Uncharacterized protein</fullName>
    </submittedName>
</protein>
<comment type="caution">
    <text evidence="7">The sequence shown here is derived from an EMBL/GenBank/DDBJ whole genome shotgun (WGS) entry which is preliminary data.</text>
</comment>
<dbReference type="InterPro" id="IPR036259">
    <property type="entry name" value="MFS_trans_sf"/>
</dbReference>
<dbReference type="PANTHER" id="PTHR23507">
    <property type="entry name" value="ZGC:174356"/>
    <property type="match status" value="1"/>
</dbReference>